<evidence type="ECO:0000256" key="1">
    <source>
        <dbReference type="SAM" id="MobiDB-lite"/>
    </source>
</evidence>
<feature type="region of interest" description="Disordered" evidence="1">
    <location>
        <begin position="107"/>
        <end position="149"/>
    </location>
</feature>
<feature type="region of interest" description="Disordered" evidence="1">
    <location>
        <begin position="721"/>
        <end position="748"/>
    </location>
</feature>
<proteinExistence type="predicted"/>
<dbReference type="EMBL" id="OU892284">
    <property type="protein sequence ID" value="CAG9772490.1"/>
    <property type="molecule type" value="Genomic_DNA"/>
</dbReference>
<feature type="domain" description="DUF7869" evidence="2">
    <location>
        <begin position="477"/>
        <end position="594"/>
    </location>
</feature>
<protein>
    <recommendedName>
        <fullName evidence="2">DUF7869 domain-containing protein</fullName>
    </recommendedName>
</protein>
<name>A0A9N9QN14_9CUCU</name>
<gene>
    <name evidence="3" type="ORF">CEUTPL_LOCUS12902</name>
</gene>
<organism evidence="3 4">
    <name type="scientific">Ceutorhynchus assimilis</name>
    <name type="common">cabbage seed weevil</name>
    <dbReference type="NCBI Taxonomy" id="467358"/>
    <lineage>
        <taxon>Eukaryota</taxon>
        <taxon>Metazoa</taxon>
        <taxon>Ecdysozoa</taxon>
        <taxon>Arthropoda</taxon>
        <taxon>Hexapoda</taxon>
        <taxon>Insecta</taxon>
        <taxon>Pterygota</taxon>
        <taxon>Neoptera</taxon>
        <taxon>Endopterygota</taxon>
        <taxon>Coleoptera</taxon>
        <taxon>Polyphaga</taxon>
        <taxon>Cucujiformia</taxon>
        <taxon>Curculionidae</taxon>
        <taxon>Ceutorhynchinae</taxon>
        <taxon>Ceutorhynchus</taxon>
    </lineage>
</organism>
<dbReference type="PANTHER" id="PTHR10773:SF19">
    <property type="match status" value="1"/>
</dbReference>
<evidence type="ECO:0000259" key="2">
    <source>
        <dbReference type="Pfam" id="PF25273"/>
    </source>
</evidence>
<dbReference type="Pfam" id="PF25273">
    <property type="entry name" value="DUF7869"/>
    <property type="match status" value="1"/>
</dbReference>
<dbReference type="AlphaFoldDB" id="A0A9N9QN14"/>
<accession>A0A9N9QN14</accession>
<feature type="compositionally biased region" description="Acidic residues" evidence="1">
    <location>
        <begin position="731"/>
        <end position="748"/>
    </location>
</feature>
<keyword evidence="4" id="KW-1185">Reference proteome</keyword>
<evidence type="ECO:0000313" key="4">
    <source>
        <dbReference type="Proteomes" id="UP001152799"/>
    </source>
</evidence>
<reference evidence="3" key="1">
    <citation type="submission" date="2022-01" db="EMBL/GenBank/DDBJ databases">
        <authorList>
            <person name="King R."/>
        </authorList>
    </citation>
    <scope>NUCLEOTIDE SEQUENCE</scope>
</reference>
<feature type="region of interest" description="Disordered" evidence="1">
    <location>
        <begin position="1"/>
        <end position="37"/>
    </location>
</feature>
<dbReference type="InterPro" id="IPR057191">
    <property type="entry name" value="DUF7869"/>
</dbReference>
<sequence length="748" mass="87167">MVKVNPYLEEKRSGTFTEKIAGSSSNNKAENEEISPCEPSVLQLPSLAVNYDNECSSGNRQVSEDNVIAGPSTKHRDIDQKMSFELDSDHERTADELEGFFEDSDCSVKDRDYVPDSPDVSDSETSDEELHGEPVNDDEAPTNNNTLKTPIKKRTRWKKCDPSQWKKNVSKRQKIEAKTPKPIDCSKCRFKCMDKVSEDQRLIICKNFWSCDFNRRKDFILNNVESKVPERRRAKCDSKKKAREDSKSFFFDSAESRVRVCKSFFIKTLCISKEVIEHAFKNRGEGRLFRGYDKRGKKEPHNKTKSEDIQKVKTHIESFPVMQSHYTRKSTKRLYLDSKLSIAKMHSLYKEECEKDSSIPVSLITYRRILCNNYNYSFYVPKKDQCQICMQYKTCKELEKKKQLENNYQSHVLRKEDCNAAKIRDKERASKENNFMCCTFDLQGVLQLPSSDVSPMYYTRKLCTYNLTIYEMARPNNAYCYVWTETNGKRGSLEIGTCLYQYIEQLSETVTEISLFSDTCSGQNRNQNISALLLYLVQTNPNVQIIEQKFLESGHSYMEVDSMHSSIEKAKKHVPVYTIHDWMNIFRMARSSRSNKKPYHVKELKFNDFLDLDKFAKLIMKNKLKNTLGEKVNWLKVKCFKYLKSRPWILQYRYDHTSEYMEVNVLGKGRPSNFDNFVLAKAYSKPRTITSLKKADLIKLCKTEVIPVEFHNYYKSLPTSKDAQDVVPEPAAEDSDQEEEWTDEVQDA</sequence>
<feature type="region of interest" description="Disordered" evidence="1">
    <location>
        <begin position="54"/>
        <end position="80"/>
    </location>
</feature>
<evidence type="ECO:0000313" key="3">
    <source>
        <dbReference type="EMBL" id="CAG9772490.1"/>
    </source>
</evidence>
<dbReference type="OrthoDB" id="6762186at2759"/>
<dbReference type="Proteomes" id="UP001152799">
    <property type="component" value="Chromosome 8"/>
</dbReference>
<dbReference type="PANTHER" id="PTHR10773">
    <property type="entry name" value="DNA-DIRECTED RNA POLYMERASES I, II, AND III SUBUNIT RPABC2"/>
    <property type="match status" value="1"/>
</dbReference>